<feature type="compositionally biased region" description="Polar residues" evidence="2">
    <location>
        <begin position="482"/>
        <end position="498"/>
    </location>
</feature>
<feature type="region of interest" description="Disordered" evidence="2">
    <location>
        <begin position="468"/>
        <end position="503"/>
    </location>
</feature>
<proteinExistence type="predicted"/>
<gene>
    <name evidence="4" type="ORF">O9Z63_09135</name>
</gene>
<dbReference type="EMBL" id="CP115396">
    <property type="protein sequence ID" value="WBO86410.1"/>
    <property type="molecule type" value="Genomic_DNA"/>
</dbReference>
<keyword evidence="5" id="KW-1185">Reference proteome</keyword>
<protein>
    <recommendedName>
        <fullName evidence="3">Competence protein CoiA-like N-terminal domain-containing protein</fullName>
    </recommendedName>
</protein>
<feature type="region of interest" description="Disordered" evidence="2">
    <location>
        <begin position="392"/>
        <end position="437"/>
    </location>
</feature>
<evidence type="ECO:0000256" key="1">
    <source>
        <dbReference type="SAM" id="Coils"/>
    </source>
</evidence>
<evidence type="ECO:0000259" key="3">
    <source>
        <dbReference type="Pfam" id="PF25164"/>
    </source>
</evidence>
<feature type="domain" description="Competence protein CoiA-like N-terminal" evidence="3">
    <location>
        <begin position="25"/>
        <end position="64"/>
    </location>
</feature>
<sequence>MHSEVATGNSGHENNVYARDLKNTIKHISEVQSGRKGYYCMGCGREMQAKKGEVYAQHFAHDPKDIALKGKCTFSDETYRHGLAKDVLQIIKQIKVPALYKYVRQQDGKPRKIRDSWVVSAHRVENELPFFENEDGVVMWGRNVELGEGKGRHLLIQPDVAFFDASGKPILLIEIVATHKVDREKLIKIRRLGIDTVQVSVPKDSPTEIQSTFYRTLRTKWLYNDEQEQADYLQLPEGGGEGIPPLDEFQRQLLKSVESYHCRASQIGNLLRAIGKCVDSEQYRTAYQSLVGEIQRVTLNAERARAEVRAVQAGYEKAIAEELRPEAERIAREAEKLKEQDRELAEQGSHLEERYLGKRAELIAAQANYQPECQAEIDRVTADLAELGAGSATLEEREEEIAREEDRVREDLHNEQSAFESAARREQEEAERLEQGRAELPNRYRQIEINLELTFKSDAERLQQQFEASEAGMRNDFERAGRQSTDSIKNRDSQGSSSIHRRIRETLDSRGLVNAIEEEIPNLIRMRKAKDVFDSRAFKNWA</sequence>
<evidence type="ECO:0000313" key="4">
    <source>
        <dbReference type="EMBL" id="WBO86410.1"/>
    </source>
</evidence>
<feature type="compositionally biased region" description="Basic and acidic residues" evidence="2">
    <location>
        <begin position="422"/>
        <end position="437"/>
    </location>
</feature>
<keyword evidence="1" id="KW-0175">Coiled coil</keyword>
<dbReference type="RefSeq" id="WP_270129000.1">
    <property type="nucleotide sequence ID" value="NZ_CP115396.1"/>
</dbReference>
<dbReference type="InterPro" id="IPR057253">
    <property type="entry name" value="CoiA-like_N"/>
</dbReference>
<dbReference type="Proteomes" id="UP001211872">
    <property type="component" value="Chromosome"/>
</dbReference>
<feature type="coiled-coil region" evidence="1">
    <location>
        <begin position="287"/>
        <end position="354"/>
    </location>
</feature>
<dbReference type="Pfam" id="PF25164">
    <property type="entry name" value="CoiA_N"/>
    <property type="match status" value="1"/>
</dbReference>
<name>A0ABY7PU26_9BACT</name>
<reference evidence="4 5" key="1">
    <citation type="journal article" date="2011" name="Int. J. Syst. Evol. Microbiol.">
        <title>Hymenobacter yonginensis sp. nov., isolated from a mesotrophic artificial lake.</title>
        <authorList>
            <person name="Joung Y."/>
            <person name="Cho S.H."/>
            <person name="Kim H."/>
            <person name="Kim S.B."/>
            <person name="Joh K."/>
        </authorList>
    </citation>
    <scope>NUCLEOTIDE SEQUENCE [LARGE SCALE GENOMIC DNA]</scope>
    <source>
        <strain evidence="4 5">KCTC 22745</strain>
    </source>
</reference>
<evidence type="ECO:0000256" key="2">
    <source>
        <dbReference type="SAM" id="MobiDB-lite"/>
    </source>
</evidence>
<evidence type="ECO:0000313" key="5">
    <source>
        <dbReference type="Proteomes" id="UP001211872"/>
    </source>
</evidence>
<feature type="compositionally biased region" description="Basic and acidic residues" evidence="2">
    <location>
        <begin position="404"/>
        <end position="414"/>
    </location>
</feature>
<organism evidence="4 5">
    <name type="scientific">Hymenobacter yonginensis</name>
    <dbReference type="NCBI Taxonomy" id="748197"/>
    <lineage>
        <taxon>Bacteria</taxon>
        <taxon>Pseudomonadati</taxon>
        <taxon>Bacteroidota</taxon>
        <taxon>Cytophagia</taxon>
        <taxon>Cytophagales</taxon>
        <taxon>Hymenobacteraceae</taxon>
        <taxon>Hymenobacter</taxon>
    </lineage>
</organism>
<accession>A0ABY7PU26</accession>